<dbReference type="AlphaFoldDB" id="A0A1B6G3V6"/>
<proteinExistence type="predicted"/>
<feature type="non-terminal residue" evidence="1">
    <location>
        <position position="1"/>
    </location>
</feature>
<name>A0A1B6G3V6_9HEMI</name>
<sequence length="116" mass="13059">WNGCSGVASIDDNKFFGAPVHSSTRNYIILLHFRTAQETRHLSVSTDSLQLTVGLHEKRLSLFDTDGMAVVVLQVLMTTSSLVRQCTVPPETILYCYILELRKKRGTCQSVPIRYN</sequence>
<evidence type="ECO:0000313" key="1">
    <source>
        <dbReference type="EMBL" id="JAS57119.1"/>
    </source>
</evidence>
<organism evidence="1">
    <name type="scientific">Cuerna arida</name>
    <dbReference type="NCBI Taxonomy" id="1464854"/>
    <lineage>
        <taxon>Eukaryota</taxon>
        <taxon>Metazoa</taxon>
        <taxon>Ecdysozoa</taxon>
        <taxon>Arthropoda</taxon>
        <taxon>Hexapoda</taxon>
        <taxon>Insecta</taxon>
        <taxon>Pterygota</taxon>
        <taxon>Neoptera</taxon>
        <taxon>Paraneoptera</taxon>
        <taxon>Hemiptera</taxon>
        <taxon>Auchenorrhyncha</taxon>
        <taxon>Membracoidea</taxon>
        <taxon>Cicadellidae</taxon>
        <taxon>Cicadellinae</taxon>
        <taxon>Proconiini</taxon>
        <taxon>Cuerna</taxon>
    </lineage>
</organism>
<gene>
    <name evidence="1" type="ORF">g.9886</name>
</gene>
<reference evidence="1" key="1">
    <citation type="submission" date="2015-11" db="EMBL/GenBank/DDBJ databases">
        <title>De novo transcriptome assembly of four potential Pierce s Disease insect vectors from Arizona vineyards.</title>
        <authorList>
            <person name="Tassone E.E."/>
        </authorList>
    </citation>
    <scope>NUCLEOTIDE SEQUENCE</scope>
</reference>
<accession>A0A1B6G3V6</accession>
<protein>
    <submittedName>
        <fullName evidence="1">Uncharacterized protein</fullName>
    </submittedName>
</protein>
<dbReference type="EMBL" id="GECZ01012650">
    <property type="protein sequence ID" value="JAS57119.1"/>
    <property type="molecule type" value="Transcribed_RNA"/>
</dbReference>